<comment type="caution">
    <text evidence="4">The sequence shown here is derived from an EMBL/GenBank/DDBJ whole genome shotgun (WGS) entry which is preliminary data.</text>
</comment>
<dbReference type="InterPro" id="IPR050557">
    <property type="entry name" value="RTX_toxin/Mannuronan_C5-epim"/>
</dbReference>
<feature type="non-terminal residue" evidence="4">
    <location>
        <position position="236"/>
    </location>
</feature>
<evidence type="ECO:0000313" key="4">
    <source>
        <dbReference type="EMBL" id="MCX2983459.1"/>
    </source>
</evidence>
<comment type="subcellular location">
    <subcellularLocation>
        <location evidence="1">Secreted</location>
    </subcellularLocation>
</comment>
<dbReference type="InterPro" id="IPR011049">
    <property type="entry name" value="Serralysin-like_metalloprot_C"/>
</dbReference>
<dbReference type="Gene3D" id="2.150.10.10">
    <property type="entry name" value="Serralysin-like metalloprotease, C-terminal"/>
    <property type="match status" value="1"/>
</dbReference>
<dbReference type="Pfam" id="PF00353">
    <property type="entry name" value="HemolysinCabind"/>
    <property type="match status" value="3"/>
</dbReference>
<evidence type="ECO:0000256" key="1">
    <source>
        <dbReference type="ARBA" id="ARBA00004613"/>
    </source>
</evidence>
<dbReference type="InterPro" id="IPR001343">
    <property type="entry name" value="Hemolysn_Ca-bd"/>
</dbReference>
<evidence type="ECO:0000256" key="2">
    <source>
        <dbReference type="ARBA" id="ARBA00022525"/>
    </source>
</evidence>
<dbReference type="EMBL" id="SHNN01000019">
    <property type="protein sequence ID" value="MCX2983459.1"/>
    <property type="molecule type" value="Genomic_DNA"/>
</dbReference>
<dbReference type="SUPFAM" id="SSF51120">
    <property type="entry name" value="beta-Roll"/>
    <property type="match status" value="1"/>
</dbReference>
<keyword evidence="5" id="KW-1185">Reference proteome</keyword>
<dbReference type="PANTHER" id="PTHR38340">
    <property type="entry name" value="S-LAYER PROTEIN"/>
    <property type="match status" value="1"/>
</dbReference>
<evidence type="ECO:0000313" key="5">
    <source>
        <dbReference type="Proteomes" id="UP001143362"/>
    </source>
</evidence>
<reference evidence="4" key="1">
    <citation type="submission" date="2019-02" db="EMBL/GenBank/DDBJ databases">
        <authorList>
            <person name="Li S.-H."/>
        </authorList>
    </citation>
    <scope>NUCLEOTIDE SEQUENCE</scope>
    <source>
        <strain evidence="4">IMCC14734</strain>
    </source>
</reference>
<name>A0ABT3TPY4_9GAMM</name>
<dbReference type="PANTHER" id="PTHR38340:SF1">
    <property type="entry name" value="S-LAYER PROTEIN"/>
    <property type="match status" value="1"/>
</dbReference>
<dbReference type="RefSeq" id="WP_420887212.1">
    <property type="nucleotide sequence ID" value="NZ_SHNN01000019.1"/>
</dbReference>
<keyword evidence="3" id="KW-0106">Calcium</keyword>
<dbReference type="PROSITE" id="PS00330">
    <property type="entry name" value="HEMOLYSIN_CALCIUM"/>
    <property type="match status" value="2"/>
</dbReference>
<evidence type="ECO:0000256" key="3">
    <source>
        <dbReference type="ARBA" id="ARBA00022837"/>
    </source>
</evidence>
<proteinExistence type="predicted"/>
<gene>
    <name evidence="4" type="ORF">EYC98_21600</name>
</gene>
<dbReference type="Proteomes" id="UP001143362">
    <property type="component" value="Unassembled WGS sequence"/>
</dbReference>
<sequence>DLRGGAGNDTLWGGADGDRLEGEAGQDTLYGGGGIDFLVLDHGANANVNGDVLHGHFGNAVAFDTADDNATDILLIEGTPNDDTILISEDVEGRLVVAINGFASIVDWRDANGTPVVEQIQVSGLGGNDDLGFAEGSGAVDFSELSARSDDYLGVLLGGSGNDTLRGTAGADRIEGGSGSDVLYGYAGDDQLWGDLGDGQASDHDVFYAGQGNDDLIGGSGTNDLYAWSRDPELGG</sequence>
<accession>A0ABT3TPY4</accession>
<dbReference type="InterPro" id="IPR018511">
    <property type="entry name" value="Hemolysin-typ_Ca-bd_CS"/>
</dbReference>
<keyword evidence="2" id="KW-0964">Secreted</keyword>
<protein>
    <recommendedName>
        <fullName evidence="6">Calcium-binding protein</fullName>
    </recommendedName>
</protein>
<feature type="non-terminal residue" evidence="4">
    <location>
        <position position="1"/>
    </location>
</feature>
<dbReference type="PRINTS" id="PR00313">
    <property type="entry name" value="CABNDNGRPT"/>
</dbReference>
<organism evidence="4 5">
    <name type="scientific">Candidatus Litorirhabdus singularis</name>
    <dbReference type="NCBI Taxonomy" id="2518993"/>
    <lineage>
        <taxon>Bacteria</taxon>
        <taxon>Pseudomonadati</taxon>
        <taxon>Pseudomonadota</taxon>
        <taxon>Gammaproteobacteria</taxon>
        <taxon>Cellvibrionales</taxon>
        <taxon>Halieaceae</taxon>
        <taxon>Candidatus Litorirhabdus</taxon>
    </lineage>
</organism>
<evidence type="ECO:0008006" key="6">
    <source>
        <dbReference type="Google" id="ProtNLM"/>
    </source>
</evidence>